<accession>E7RLT7</accession>
<dbReference type="HOGENOM" id="CLU_2467152_0_0_10"/>
<proteinExistence type="predicted"/>
<dbReference type="AlphaFoldDB" id="E7RLT7"/>
<evidence type="ECO:0008006" key="3">
    <source>
        <dbReference type="Google" id="ProtNLM"/>
    </source>
</evidence>
<name>E7RLT7_9BACT</name>
<comment type="caution">
    <text evidence="1">The sequence shown here is derived from an EMBL/GenBank/DDBJ whole genome shotgun (WGS) entry which is preliminary data.</text>
</comment>
<dbReference type="Proteomes" id="UP000005580">
    <property type="component" value="Unassembled WGS sequence"/>
</dbReference>
<dbReference type="STRING" id="28134.SAMN05444288_0752"/>
<dbReference type="RefSeq" id="WP_004368735.1">
    <property type="nucleotide sequence ID" value="NZ_GL833119.1"/>
</dbReference>
<evidence type="ECO:0000313" key="2">
    <source>
        <dbReference type="Proteomes" id="UP000005580"/>
    </source>
</evidence>
<reference evidence="1" key="1">
    <citation type="submission" date="2011-01" db="EMBL/GenBank/DDBJ databases">
        <authorList>
            <person name="Muzny D."/>
            <person name="Qin X."/>
            <person name="Buhay C."/>
            <person name="Dugan-Rocha S."/>
            <person name="Ding Y."/>
            <person name="Chen G."/>
            <person name="Hawes A."/>
            <person name="Holder M."/>
            <person name="Jhangiani S."/>
            <person name="Johnson A."/>
            <person name="Khan Z."/>
            <person name="Li Z."/>
            <person name="Liu W."/>
            <person name="Liu X."/>
            <person name="Perez L."/>
            <person name="Shen H."/>
            <person name="Wang Q."/>
            <person name="Watt J."/>
            <person name="Xi L."/>
            <person name="Xin Y."/>
            <person name="Zhou J."/>
            <person name="Deng J."/>
            <person name="Jiang H."/>
            <person name="Liu Y."/>
            <person name="Qu J."/>
            <person name="Song X.-Z."/>
            <person name="Zhang L."/>
            <person name="Villasana D."/>
            <person name="Johnson A."/>
            <person name="Liu J."/>
            <person name="Liyanage D."/>
            <person name="Lorensuhewa L."/>
            <person name="Robinson T."/>
            <person name="Song A."/>
            <person name="Song B.-B."/>
            <person name="Dinh H."/>
            <person name="Thornton R."/>
            <person name="Coyle M."/>
            <person name="Francisco L."/>
            <person name="Jackson L."/>
            <person name="Javaid M."/>
            <person name="Korchina V."/>
            <person name="Kovar C."/>
            <person name="Mata R."/>
            <person name="Mathew T."/>
            <person name="Ngo R."/>
            <person name="Nguyen L."/>
            <person name="Nguyen N."/>
            <person name="Okwuonu G."/>
            <person name="Ongeri F."/>
            <person name="Pham C."/>
            <person name="Simmons D."/>
            <person name="Wilczek-Boney K."/>
            <person name="Hale W."/>
            <person name="Jakkamsetti A."/>
            <person name="Pham P."/>
            <person name="Ruth R."/>
            <person name="San Lucas F."/>
            <person name="Warren J."/>
            <person name="Zhang J."/>
            <person name="Zhao Z."/>
            <person name="Zhou C."/>
            <person name="Zhu D."/>
            <person name="Lee S."/>
            <person name="Bess C."/>
            <person name="Blankenburg K."/>
            <person name="Forbes L."/>
            <person name="Fu Q."/>
            <person name="Gubbala S."/>
            <person name="Hirani K."/>
            <person name="Jayaseelan J.C."/>
            <person name="Lara F."/>
            <person name="Munidasa M."/>
            <person name="Palculict T."/>
            <person name="Patil S."/>
            <person name="Pu L.-L."/>
            <person name="Saada N."/>
            <person name="Tang L."/>
            <person name="Weissenberger G."/>
            <person name="Zhu Y."/>
            <person name="Hemphill L."/>
            <person name="Shang Y."/>
            <person name="Youmans B."/>
            <person name="Ayvaz T."/>
            <person name="Ross M."/>
            <person name="Santibanez J."/>
            <person name="Aqrawi P."/>
            <person name="Gross S."/>
            <person name="Joshi V."/>
            <person name="Fowler G."/>
            <person name="Nazareth L."/>
            <person name="Reid J."/>
            <person name="Worley K."/>
            <person name="Petrosino J."/>
            <person name="Highlander S."/>
            <person name="Gibbs R."/>
        </authorList>
    </citation>
    <scope>NUCLEOTIDE SEQUENCE [LARGE SCALE GENOMIC DNA]</scope>
    <source>
        <strain evidence="1">ATCC 33269</strain>
    </source>
</reference>
<dbReference type="Gene3D" id="3.30.70.1060">
    <property type="entry name" value="Dimeric alpha+beta barrel"/>
    <property type="match status" value="1"/>
</dbReference>
<evidence type="ECO:0000313" key="1">
    <source>
        <dbReference type="EMBL" id="EFZ37718.1"/>
    </source>
</evidence>
<sequence length="88" mass="10004">MAKRLVVNTFGELANIPGLQEILPKEFAVAEELKKLGVLETLLVKDGAKGAFLVFTETDEAKVREYVQRLPLHTYFDRVEYTLTDKSF</sequence>
<protein>
    <recommendedName>
        <fullName evidence="3">Muconolactone isomerase domain-containing protein</fullName>
    </recommendedName>
</protein>
<organism evidence="1 2">
    <name type="scientific">Hoylesella oralis ATCC 33269</name>
    <dbReference type="NCBI Taxonomy" id="873533"/>
    <lineage>
        <taxon>Bacteria</taxon>
        <taxon>Pseudomonadati</taxon>
        <taxon>Bacteroidota</taxon>
        <taxon>Bacteroidia</taxon>
        <taxon>Bacteroidales</taxon>
        <taxon>Prevotellaceae</taxon>
        <taxon>Hoylesella</taxon>
    </lineage>
</organism>
<gene>
    <name evidence="1" type="ORF">HMPREF0663_10087</name>
</gene>
<keyword evidence="2" id="KW-1185">Reference proteome</keyword>
<dbReference type="EMBL" id="AEPE02000002">
    <property type="protein sequence ID" value="EFZ37718.1"/>
    <property type="molecule type" value="Genomic_DNA"/>
</dbReference>